<keyword evidence="3" id="KW-1185">Reference proteome</keyword>
<evidence type="ECO:0000313" key="2">
    <source>
        <dbReference type="EMBL" id="UUV22150.1"/>
    </source>
</evidence>
<sequence length="39" mass="4241">MQNVIVYIALCMAVAFLLKKFVFKKKKKGNCGDGNCGCG</sequence>
<keyword evidence="1" id="KW-1133">Transmembrane helix</keyword>
<gene>
    <name evidence="2" type="ORF">NPX36_03690</name>
</gene>
<dbReference type="EMBL" id="CP102382">
    <property type="protein sequence ID" value="UUV22150.1"/>
    <property type="molecule type" value="Genomic_DNA"/>
</dbReference>
<dbReference type="Pfam" id="PF12669">
    <property type="entry name" value="FeoB_associated"/>
    <property type="match status" value="1"/>
</dbReference>
<proteinExistence type="predicted"/>
<evidence type="ECO:0000313" key="3">
    <source>
        <dbReference type="Proteomes" id="UP001317001"/>
    </source>
</evidence>
<evidence type="ECO:0000256" key="1">
    <source>
        <dbReference type="SAM" id="Phobius"/>
    </source>
</evidence>
<accession>A0ABY5NU83</accession>
<reference evidence="2 3" key="1">
    <citation type="submission" date="2022-08" db="EMBL/GenBank/DDBJ databases">
        <title>Myroides zhujiangensis sp. nov., a novel bacterium isolated from sediment in the Pearl River Estuary.</title>
        <authorList>
            <person name="Cui L."/>
        </authorList>
    </citation>
    <scope>NUCLEOTIDE SEQUENCE [LARGE SCALE GENOMIC DNA]</scope>
    <source>
        <strain evidence="2 3">SCSIO 72103</strain>
    </source>
</reference>
<keyword evidence="1" id="KW-0472">Membrane</keyword>
<dbReference type="Proteomes" id="UP001317001">
    <property type="component" value="Chromosome"/>
</dbReference>
<keyword evidence="1" id="KW-0812">Transmembrane</keyword>
<organism evidence="2 3">
    <name type="scientific">Paenimyroides aestuarii</name>
    <dbReference type="NCBI Taxonomy" id="2968490"/>
    <lineage>
        <taxon>Bacteria</taxon>
        <taxon>Pseudomonadati</taxon>
        <taxon>Bacteroidota</taxon>
        <taxon>Flavobacteriia</taxon>
        <taxon>Flavobacteriales</taxon>
        <taxon>Flavobacteriaceae</taxon>
        <taxon>Paenimyroides</taxon>
    </lineage>
</organism>
<name>A0ABY5NU83_9FLAO</name>
<feature type="transmembrane region" description="Helical" evidence="1">
    <location>
        <begin position="6"/>
        <end position="23"/>
    </location>
</feature>
<protein>
    <submittedName>
        <fullName evidence="2">FeoB-associated Cys-rich membrane protein</fullName>
    </submittedName>
</protein>